<sequence length="85" mass="9618">VDSSVEDVVAEEKVSQGVKNLEEIKDILHGNIAKQEKSTRERLRQGIPKCHFRVGDENVRSQQRKGGKLEATWPFPNDSTRGEKC</sequence>
<name>A0A7J5X872_DISMA</name>
<feature type="region of interest" description="Disordered" evidence="1">
    <location>
        <begin position="57"/>
        <end position="85"/>
    </location>
</feature>
<evidence type="ECO:0000313" key="2">
    <source>
        <dbReference type="EMBL" id="KAF3833200.1"/>
    </source>
</evidence>
<comment type="caution">
    <text evidence="2">The sequence shown here is derived from an EMBL/GenBank/DDBJ whole genome shotgun (WGS) entry which is preliminary data.</text>
</comment>
<dbReference type="AlphaFoldDB" id="A0A7J5X872"/>
<evidence type="ECO:0000313" key="3">
    <source>
        <dbReference type="Proteomes" id="UP000518266"/>
    </source>
</evidence>
<feature type="non-terminal residue" evidence="2">
    <location>
        <position position="1"/>
    </location>
</feature>
<organism evidence="2 3">
    <name type="scientific">Dissostichus mawsoni</name>
    <name type="common">Antarctic cod</name>
    <dbReference type="NCBI Taxonomy" id="36200"/>
    <lineage>
        <taxon>Eukaryota</taxon>
        <taxon>Metazoa</taxon>
        <taxon>Chordata</taxon>
        <taxon>Craniata</taxon>
        <taxon>Vertebrata</taxon>
        <taxon>Euteleostomi</taxon>
        <taxon>Actinopterygii</taxon>
        <taxon>Neopterygii</taxon>
        <taxon>Teleostei</taxon>
        <taxon>Neoteleostei</taxon>
        <taxon>Acanthomorphata</taxon>
        <taxon>Eupercaria</taxon>
        <taxon>Perciformes</taxon>
        <taxon>Notothenioidei</taxon>
        <taxon>Nototheniidae</taxon>
        <taxon>Dissostichus</taxon>
    </lineage>
</organism>
<accession>A0A7J5X872</accession>
<dbReference type="OrthoDB" id="413122at2759"/>
<protein>
    <submittedName>
        <fullName evidence="2">Uncharacterized protein</fullName>
    </submittedName>
</protein>
<keyword evidence="3" id="KW-1185">Reference proteome</keyword>
<proteinExistence type="predicted"/>
<dbReference type="EMBL" id="JAAKFY010000027">
    <property type="protein sequence ID" value="KAF3833200.1"/>
    <property type="molecule type" value="Genomic_DNA"/>
</dbReference>
<reference evidence="2 3" key="1">
    <citation type="submission" date="2020-03" db="EMBL/GenBank/DDBJ databases">
        <title>Dissostichus mawsoni Genome sequencing and assembly.</title>
        <authorList>
            <person name="Park H."/>
        </authorList>
    </citation>
    <scope>NUCLEOTIDE SEQUENCE [LARGE SCALE GENOMIC DNA]</scope>
    <source>
        <strain evidence="2">DM0001</strain>
        <tissue evidence="2">Muscle</tissue>
    </source>
</reference>
<evidence type="ECO:0000256" key="1">
    <source>
        <dbReference type="SAM" id="MobiDB-lite"/>
    </source>
</evidence>
<dbReference type="Proteomes" id="UP000518266">
    <property type="component" value="Unassembled WGS sequence"/>
</dbReference>
<gene>
    <name evidence="2" type="ORF">F7725_026865</name>
</gene>